<feature type="compositionally biased region" description="Gly residues" evidence="1">
    <location>
        <begin position="201"/>
        <end position="210"/>
    </location>
</feature>
<feature type="region of interest" description="Disordered" evidence="1">
    <location>
        <begin position="193"/>
        <end position="223"/>
    </location>
</feature>
<dbReference type="GO" id="GO:0046820">
    <property type="term" value="F:4-amino-4-deoxychorismate synthase activity"/>
    <property type="evidence" value="ECO:0007669"/>
    <property type="project" value="TreeGrafter"/>
</dbReference>
<accession>A0A173LJZ0</accession>
<dbReference type="Gene3D" id="3.60.120.10">
    <property type="entry name" value="Anthranilate synthase"/>
    <property type="match status" value="1"/>
</dbReference>
<dbReference type="InterPro" id="IPR015890">
    <property type="entry name" value="Chorismate_C"/>
</dbReference>
<dbReference type="InterPro" id="IPR005801">
    <property type="entry name" value="ADC_synthase"/>
</dbReference>
<dbReference type="InterPro" id="IPR005802">
    <property type="entry name" value="ADC_synth_comp_1"/>
</dbReference>
<evidence type="ECO:0000256" key="1">
    <source>
        <dbReference type="SAM" id="MobiDB-lite"/>
    </source>
</evidence>
<dbReference type="EMBL" id="CP015961">
    <property type="protein sequence ID" value="ANI91587.1"/>
    <property type="molecule type" value="Genomic_DNA"/>
</dbReference>
<dbReference type="SUPFAM" id="SSF56322">
    <property type="entry name" value="ADC synthase"/>
    <property type="match status" value="1"/>
</dbReference>
<gene>
    <name evidence="3" type="ORF">BJL86_0786</name>
</gene>
<dbReference type="GO" id="GO:0009396">
    <property type="term" value="P:folic acid-containing compound biosynthetic process"/>
    <property type="evidence" value="ECO:0007669"/>
    <property type="project" value="InterPro"/>
</dbReference>
<dbReference type="AlphaFoldDB" id="A0A173LJZ0"/>
<organism evidence="3 4">
    <name type="scientific">Dietzia timorensis</name>
    <dbReference type="NCBI Taxonomy" id="499555"/>
    <lineage>
        <taxon>Bacteria</taxon>
        <taxon>Bacillati</taxon>
        <taxon>Actinomycetota</taxon>
        <taxon>Actinomycetes</taxon>
        <taxon>Mycobacteriales</taxon>
        <taxon>Dietziaceae</taxon>
        <taxon>Dietzia</taxon>
    </lineage>
</organism>
<protein>
    <submittedName>
        <fullName evidence="3">Para-aminobenzoate synthase</fullName>
    </submittedName>
</protein>
<evidence type="ECO:0000259" key="2">
    <source>
        <dbReference type="Pfam" id="PF00425"/>
    </source>
</evidence>
<dbReference type="GO" id="GO:0005737">
    <property type="term" value="C:cytoplasm"/>
    <property type="evidence" value="ECO:0007669"/>
    <property type="project" value="TreeGrafter"/>
</dbReference>
<evidence type="ECO:0000313" key="4">
    <source>
        <dbReference type="Proteomes" id="UP000186104"/>
    </source>
</evidence>
<name>A0A173LJZ0_9ACTN</name>
<dbReference type="Pfam" id="PF00425">
    <property type="entry name" value="Chorismate_bind"/>
    <property type="match status" value="1"/>
</dbReference>
<sequence>MPAESRDVAARLFPALFGDTRDSFWLDSSRPDPRLGRLSILGTADGPMGNVFWHHVADTASPSPAPEGFYPELRCRLAETARPIYSHDGGGAHPALPGGFSPGLVCALGYGLGMDGRGQGAGAGGEPPPPRHPAQPQQPDALPDAMLAVPSRLVIIDQFTGEVALLSAGDESAQPESLARAWLDDAARIVAELARGKGEPGGDGNGGDGNGDYEPEADRAERSTGEFVLDASRAEYLEAIARCQDAIGLGEAYEICLTNTARGPRIEDPLGAYQRLRRHTPAPFGAYLRFGDTALLCASPERFLRVDPCGAMETRPIKGTRPRGADADSDRALHEDLASNDKDRAENLMIVDLLRNDLGRVSALGSVGVPQLCEVESFSHVHQLVSTITGRLEPGRDLVDAIAATFPGGSMTGAPKRRAMDLCARIEPRARGLYSGALGWLAPDGSADLAITIRTAVTGPRGTSIGVGGAILAPSDPEAEWAETLVKLRPVLDALGARLAEDRT</sequence>
<dbReference type="InterPro" id="IPR019999">
    <property type="entry name" value="Anth_synth_I-like"/>
</dbReference>
<dbReference type="PANTHER" id="PTHR11236">
    <property type="entry name" value="AMINOBENZOATE/ANTHRANILATE SYNTHASE"/>
    <property type="match status" value="1"/>
</dbReference>
<evidence type="ECO:0000313" key="3">
    <source>
        <dbReference type="EMBL" id="ANI91587.1"/>
    </source>
</evidence>
<dbReference type="Proteomes" id="UP000186104">
    <property type="component" value="Chromosome"/>
</dbReference>
<dbReference type="KEGG" id="dtm:BJL86_0786"/>
<feature type="region of interest" description="Disordered" evidence="1">
    <location>
        <begin position="117"/>
        <end position="141"/>
    </location>
</feature>
<feature type="domain" description="Chorismate-utilising enzyme C-terminal" evidence="2">
    <location>
        <begin position="233"/>
        <end position="487"/>
    </location>
</feature>
<dbReference type="RefSeq" id="WP_075844827.1">
    <property type="nucleotide sequence ID" value="NZ_CP015961.1"/>
</dbReference>
<dbReference type="STRING" id="499555.BJL86_0786"/>
<proteinExistence type="predicted"/>
<dbReference type="GO" id="GO:0000162">
    <property type="term" value="P:L-tryptophan biosynthetic process"/>
    <property type="evidence" value="ECO:0007669"/>
    <property type="project" value="TreeGrafter"/>
</dbReference>
<keyword evidence="4" id="KW-1185">Reference proteome</keyword>
<dbReference type="PRINTS" id="PR00095">
    <property type="entry name" value="ANTSNTHASEI"/>
</dbReference>
<dbReference type="GO" id="GO:0008153">
    <property type="term" value="P:4-aminobenzoate biosynthetic process"/>
    <property type="evidence" value="ECO:0007669"/>
    <property type="project" value="TreeGrafter"/>
</dbReference>
<dbReference type="NCBIfam" id="TIGR00553">
    <property type="entry name" value="pabB"/>
    <property type="match status" value="1"/>
</dbReference>
<dbReference type="PANTHER" id="PTHR11236:SF18">
    <property type="entry name" value="AMINODEOXYCHORISMATE SYNTHASE"/>
    <property type="match status" value="1"/>
</dbReference>
<reference evidence="3 4" key="1">
    <citation type="submission" date="2016-06" db="EMBL/GenBank/DDBJ databases">
        <title>Complete genome sequence of a saline-alkali tolerant type strain Dietzia timorensis ID05-A0528T.</title>
        <authorList>
            <person name="Wu X."/>
        </authorList>
    </citation>
    <scope>NUCLEOTIDE SEQUENCE [LARGE SCALE GENOMIC DNA]</scope>
    <source>
        <strain evidence="3 4">ID05-A0528</strain>
    </source>
</reference>